<feature type="domain" description="T20D4.11-like" evidence="2">
    <location>
        <begin position="32"/>
        <end position="175"/>
    </location>
</feature>
<dbReference type="InParanoid" id="G0M9U5"/>
<evidence type="ECO:0000256" key="1">
    <source>
        <dbReference type="SAM" id="SignalP"/>
    </source>
</evidence>
<keyword evidence="4" id="KW-1185">Reference proteome</keyword>
<evidence type="ECO:0000313" key="3">
    <source>
        <dbReference type="EMBL" id="EGT31005.1"/>
    </source>
</evidence>
<dbReference type="HOGENOM" id="CLU_1462546_0_0_1"/>
<feature type="signal peptide" evidence="1">
    <location>
        <begin position="1"/>
        <end position="26"/>
    </location>
</feature>
<protein>
    <recommendedName>
        <fullName evidence="2">T20D4.11-like domain-containing protein</fullName>
    </recommendedName>
</protein>
<dbReference type="OrthoDB" id="5909463at2759"/>
<dbReference type="Pfam" id="PF01579">
    <property type="entry name" value="DUF19"/>
    <property type="match status" value="1"/>
</dbReference>
<name>G0M9U5_CAEBE</name>
<dbReference type="EMBL" id="GL379787">
    <property type="protein sequence ID" value="EGT31005.1"/>
    <property type="molecule type" value="Genomic_DNA"/>
</dbReference>
<evidence type="ECO:0000259" key="2">
    <source>
        <dbReference type="Pfam" id="PF01579"/>
    </source>
</evidence>
<reference evidence="4" key="1">
    <citation type="submission" date="2011-07" db="EMBL/GenBank/DDBJ databases">
        <authorList>
            <consortium name="Caenorhabditis brenneri Sequencing and Analysis Consortium"/>
            <person name="Wilson R.K."/>
        </authorList>
    </citation>
    <scope>NUCLEOTIDE SEQUENCE [LARGE SCALE GENOMIC DNA]</scope>
    <source>
        <strain evidence="4">PB2801</strain>
    </source>
</reference>
<dbReference type="PANTHER" id="PTHR31897:SF6">
    <property type="entry name" value="DUF19 DOMAIN-CONTAINING PROTEIN"/>
    <property type="match status" value="1"/>
</dbReference>
<gene>
    <name evidence="3" type="ORF">CAEBREN_24392</name>
</gene>
<dbReference type="InterPro" id="IPR002542">
    <property type="entry name" value="T20D4.11-like_dom"/>
</dbReference>
<organism evidence="4">
    <name type="scientific">Caenorhabditis brenneri</name>
    <name type="common">Nematode worm</name>
    <dbReference type="NCBI Taxonomy" id="135651"/>
    <lineage>
        <taxon>Eukaryota</taxon>
        <taxon>Metazoa</taxon>
        <taxon>Ecdysozoa</taxon>
        <taxon>Nematoda</taxon>
        <taxon>Chromadorea</taxon>
        <taxon>Rhabditida</taxon>
        <taxon>Rhabditina</taxon>
        <taxon>Rhabditomorpha</taxon>
        <taxon>Rhabditoidea</taxon>
        <taxon>Rhabditidae</taxon>
        <taxon>Peloderinae</taxon>
        <taxon>Caenorhabditis</taxon>
    </lineage>
</organism>
<dbReference type="AlphaFoldDB" id="G0M9U5"/>
<dbReference type="PANTHER" id="PTHR31897">
    <property type="entry name" value="PROTEIN CBG17011-RELATED"/>
    <property type="match status" value="1"/>
</dbReference>
<sequence>MPNVLFQTFILSVFLTYFCLPVPLKATTLTSCDGPIEEAKAEKCDPLMREFTNRSIGLAFLDLKINDTRLLSMRELCKDLKTCMNSTCYYGESRKKEVRIACDGIAIRNTYFMECLNKIKTGTVDLSKYTCMDSLDKPVQMYTTKKWCTKIMFREVCGEKSLNNFDRHCRIMVRIFGLVDKAGFG</sequence>
<proteinExistence type="predicted"/>
<keyword evidence="1" id="KW-0732">Signal</keyword>
<feature type="chain" id="PRO_5003403646" description="T20D4.11-like domain-containing protein" evidence="1">
    <location>
        <begin position="27"/>
        <end position="185"/>
    </location>
</feature>
<evidence type="ECO:0000313" key="4">
    <source>
        <dbReference type="Proteomes" id="UP000008068"/>
    </source>
</evidence>
<dbReference type="Proteomes" id="UP000008068">
    <property type="component" value="Unassembled WGS sequence"/>
</dbReference>
<dbReference type="eggNOG" id="ENOG502TK48">
    <property type="taxonomic scope" value="Eukaryota"/>
</dbReference>
<accession>G0M9U5</accession>